<dbReference type="Pfam" id="PF03965">
    <property type="entry name" value="Penicillinase_R"/>
    <property type="match status" value="1"/>
</dbReference>
<dbReference type="OrthoDB" id="9795583at2"/>
<dbReference type="Gene3D" id="1.10.10.10">
    <property type="entry name" value="Winged helix-like DNA-binding domain superfamily/Winged helix DNA-binding domain"/>
    <property type="match status" value="1"/>
</dbReference>
<gene>
    <name evidence="6" type="ORF">EBB54_06280</name>
    <name evidence="5" type="ORF">FMM80_01715</name>
</gene>
<evidence type="ECO:0000313" key="6">
    <source>
        <dbReference type="EMBL" id="RRK31022.1"/>
    </source>
</evidence>
<evidence type="ECO:0000256" key="1">
    <source>
        <dbReference type="ARBA" id="ARBA00011046"/>
    </source>
</evidence>
<dbReference type="AlphaFoldDB" id="N2B477"/>
<dbReference type="Proteomes" id="UP000474104">
    <property type="component" value="Unassembled WGS sequence"/>
</dbReference>
<dbReference type="Gene3D" id="1.10.4040.10">
    <property type="entry name" value="Penicillinase repressor domain"/>
    <property type="match status" value="1"/>
</dbReference>
<evidence type="ECO:0000313" key="8">
    <source>
        <dbReference type="Proteomes" id="UP000474104"/>
    </source>
</evidence>
<dbReference type="EMBL" id="VIRB01000024">
    <property type="protein sequence ID" value="NDO67510.1"/>
    <property type="molecule type" value="Genomic_DNA"/>
</dbReference>
<evidence type="ECO:0000256" key="4">
    <source>
        <dbReference type="ARBA" id="ARBA00023163"/>
    </source>
</evidence>
<dbReference type="GO" id="GO:0003677">
    <property type="term" value="F:DNA binding"/>
    <property type="evidence" value="ECO:0007669"/>
    <property type="project" value="UniProtKB-KW"/>
</dbReference>
<dbReference type="RefSeq" id="WP_004068852.1">
    <property type="nucleotide sequence ID" value="NZ_RHJS01000002.1"/>
</dbReference>
<dbReference type="eggNOG" id="COG3682">
    <property type="taxonomic scope" value="Bacteria"/>
</dbReference>
<dbReference type="GO" id="GO:0045892">
    <property type="term" value="P:negative regulation of DNA-templated transcription"/>
    <property type="evidence" value="ECO:0007669"/>
    <property type="project" value="InterPro"/>
</dbReference>
<reference evidence="6" key="1">
    <citation type="submission" date="2018-10" db="EMBL/GenBank/DDBJ databases">
        <title>Schaedlerella arabinophila gen. nov. sp. nov., isolated from the mouse intestinal tract and comparative analysis with the genome of the closely related altered Schaedler flora strain ASF502.</title>
        <authorList>
            <person name="Miyake S."/>
            <person name="Soh M."/>
            <person name="Seedorf H."/>
        </authorList>
    </citation>
    <scope>NUCLEOTIDE SEQUENCE [LARGE SCALE GENOMIC DNA]</scope>
    <source>
        <strain evidence="6">DSM 106076</strain>
    </source>
</reference>
<keyword evidence="7" id="KW-1185">Reference proteome</keyword>
<dbReference type="PIRSF" id="PIRSF019455">
    <property type="entry name" value="CopR_AtkY"/>
    <property type="match status" value="1"/>
</dbReference>
<dbReference type="InterPro" id="IPR036390">
    <property type="entry name" value="WH_DNA-bd_sf"/>
</dbReference>
<evidence type="ECO:0000256" key="3">
    <source>
        <dbReference type="ARBA" id="ARBA00023125"/>
    </source>
</evidence>
<keyword evidence="4" id="KW-0804">Transcription</keyword>
<sequence length="122" mass="14447">MGRNYGLSNTEMLIMELLWRTGEPMSFKEIMDVAQNEWKKTWKAQTLNTYLINLQKIKMVGTDRSSTHYMYYALCSKEELIHNWTRHLVEECFDNSISRLFAAFIGDKKLSEEEAEELKKLL</sequence>
<dbReference type="SUPFAM" id="SSF46785">
    <property type="entry name" value="Winged helix' DNA-binding domain"/>
    <property type="match status" value="1"/>
</dbReference>
<accession>N2B477</accession>
<comment type="similarity">
    <text evidence="1">Belongs to the BlaI transcriptional regulatory family.</text>
</comment>
<evidence type="ECO:0000256" key="2">
    <source>
        <dbReference type="ARBA" id="ARBA00023015"/>
    </source>
</evidence>
<dbReference type="STRING" id="2044587.C824_00360"/>
<dbReference type="InterPro" id="IPR005650">
    <property type="entry name" value="BlaI_family"/>
</dbReference>
<dbReference type="Proteomes" id="UP000274920">
    <property type="component" value="Unassembled WGS sequence"/>
</dbReference>
<evidence type="ECO:0000313" key="7">
    <source>
        <dbReference type="Proteomes" id="UP000274920"/>
    </source>
</evidence>
<proteinExistence type="inferred from homology"/>
<dbReference type="EMBL" id="RHJS01000002">
    <property type="protein sequence ID" value="RRK31022.1"/>
    <property type="molecule type" value="Genomic_DNA"/>
</dbReference>
<keyword evidence="3" id="KW-0238">DNA-binding</keyword>
<comment type="caution">
    <text evidence="6">The sequence shown here is derived from an EMBL/GenBank/DDBJ whole genome shotgun (WGS) entry which is preliminary data.</text>
</comment>
<keyword evidence="2" id="KW-0805">Transcription regulation</keyword>
<reference evidence="5 8" key="2">
    <citation type="submission" date="2019-07" db="EMBL/GenBank/DDBJ databases">
        <title>Draft genome sequences of 15 bacterial species constituting the stable defined intestinal microbiota of the GM15 gnotobiotic mouse model.</title>
        <authorList>
            <person name="Elie C."/>
            <person name="Mathieu A."/>
            <person name="Saliou A."/>
            <person name="Darnaud M."/>
            <person name="Leulier F."/>
            <person name="Tamellini A."/>
        </authorList>
    </citation>
    <scope>NUCLEOTIDE SEQUENCE [LARGE SCALE GENOMIC DNA]</scope>
    <source>
        <strain evidence="8">ASF 502</strain>
        <strain evidence="5">MD300</strain>
    </source>
</reference>
<dbReference type="HOGENOM" id="CLU_119090_2_3_9"/>
<organism evidence="6 7">
    <name type="scientific">Schaedlerella arabinosiphila</name>
    <dbReference type="NCBI Taxonomy" id="2044587"/>
    <lineage>
        <taxon>Bacteria</taxon>
        <taxon>Bacillati</taxon>
        <taxon>Bacillota</taxon>
        <taxon>Clostridia</taxon>
        <taxon>Lachnospirales</taxon>
        <taxon>Lachnospiraceae</taxon>
        <taxon>Schaedlerella</taxon>
    </lineage>
</organism>
<evidence type="ECO:0000313" key="5">
    <source>
        <dbReference type="EMBL" id="NDO67510.1"/>
    </source>
</evidence>
<name>N2B477_9FIRM</name>
<protein>
    <submittedName>
        <fullName evidence="5 6">Transcriptional regulator</fullName>
    </submittedName>
</protein>
<accession>A0A3R8KW24</accession>
<dbReference type="InterPro" id="IPR036388">
    <property type="entry name" value="WH-like_DNA-bd_sf"/>
</dbReference>